<dbReference type="KEGG" id="esa:ESA_03279"/>
<dbReference type="Proteomes" id="UP000000260">
    <property type="component" value="Chromosome"/>
</dbReference>
<accession>A7MIB8</accession>
<gene>
    <name evidence="1" type="ordered locus">ESA_03279</name>
</gene>
<evidence type="ECO:0000313" key="2">
    <source>
        <dbReference type="Proteomes" id="UP000000260"/>
    </source>
</evidence>
<name>A7MIB8_CROS8</name>
<sequence length="246" mass="28077">MHLARKPGKRRATGRGLLPVIRFRAVFAQIMFIQQRLLHWRQFRGELAAEDPHIGDLFQHDRVMHRVDRIFTPGERAVGVHQHAGHLSRIDIALAEGFGDHHAGFPLIRAVDLVIRHFTGAGDLPVEVIGMRGAGRRDRQSRLRPDRRVARMGMHNAADRRKLLIEQAMGGRIGRRLFRAFDDFAGLDADHHHIFCGHHAVIDARGLDNKQAALAVNGAHVAPRERHQIMLWQRQIGFQHLTLEFF</sequence>
<reference evidence="1 2" key="1">
    <citation type="journal article" date="2010" name="PLoS ONE">
        <title>Genome sequence of Cronobacter sakazakii BAA-894 and comparative genomic hybridization analysis with other Cronobacter species.</title>
        <authorList>
            <person name="Kucerova E."/>
            <person name="Clifton S.W."/>
            <person name="Xia X.Q."/>
            <person name="Long F."/>
            <person name="Porwollik S."/>
            <person name="Fulton L."/>
            <person name="Fronick C."/>
            <person name="Minx P."/>
            <person name="Kyung K."/>
            <person name="Warren W."/>
            <person name="Fulton R."/>
            <person name="Feng D."/>
            <person name="Wollam A."/>
            <person name="Shah N."/>
            <person name="Bhonagiri V."/>
            <person name="Nash W.E."/>
            <person name="Hallsworth-Pepin K."/>
            <person name="Wilson R.K."/>
            <person name="McClelland M."/>
            <person name="Forsythe S.J."/>
        </authorList>
    </citation>
    <scope>NUCLEOTIDE SEQUENCE [LARGE SCALE GENOMIC DNA]</scope>
    <source>
        <strain evidence="1 2">ATCC BAA-894</strain>
    </source>
</reference>
<dbReference type="AlphaFoldDB" id="A7MIB8"/>
<dbReference type="EMBL" id="CP000783">
    <property type="protein sequence ID" value="ABU78501.1"/>
    <property type="molecule type" value="Genomic_DNA"/>
</dbReference>
<keyword evidence="2" id="KW-1185">Reference proteome</keyword>
<proteinExistence type="predicted"/>
<protein>
    <submittedName>
        <fullName evidence="1">Uncharacterized protein</fullName>
    </submittedName>
</protein>
<evidence type="ECO:0000313" key="1">
    <source>
        <dbReference type="EMBL" id="ABU78501.1"/>
    </source>
</evidence>
<dbReference type="HOGENOM" id="CLU_1132200_0_0_6"/>
<organism evidence="1 2">
    <name type="scientific">Cronobacter sakazakii (strain ATCC BAA-894)</name>
    <name type="common">Enterobacter sakazakii</name>
    <dbReference type="NCBI Taxonomy" id="290339"/>
    <lineage>
        <taxon>Bacteria</taxon>
        <taxon>Pseudomonadati</taxon>
        <taxon>Pseudomonadota</taxon>
        <taxon>Gammaproteobacteria</taxon>
        <taxon>Enterobacterales</taxon>
        <taxon>Enterobacteriaceae</taxon>
        <taxon>Cronobacter</taxon>
    </lineage>
</organism>